<name>A0ABP6DHJ2_9ACTN</name>
<dbReference type="Proteomes" id="UP001500994">
    <property type="component" value="Unassembled WGS sequence"/>
</dbReference>
<dbReference type="InterPro" id="IPR002053">
    <property type="entry name" value="Glyco_hydro_25"/>
</dbReference>
<comment type="caution">
    <text evidence="5">The sequence shown here is derived from an EMBL/GenBank/DDBJ whole genome shotgun (WGS) entry which is preliminary data.</text>
</comment>
<organism evidence="5 6">
    <name type="scientific">Streptomyces lunalinharesii</name>
    <dbReference type="NCBI Taxonomy" id="333384"/>
    <lineage>
        <taxon>Bacteria</taxon>
        <taxon>Bacillati</taxon>
        <taxon>Actinomycetota</taxon>
        <taxon>Actinomycetes</taxon>
        <taxon>Kitasatosporales</taxon>
        <taxon>Streptomycetaceae</taxon>
        <taxon>Streptomyces</taxon>
    </lineage>
</organism>
<dbReference type="EMBL" id="BAAARK010000001">
    <property type="protein sequence ID" value="GAA2643622.1"/>
    <property type="molecule type" value="Genomic_DNA"/>
</dbReference>
<dbReference type="Pfam" id="PF01183">
    <property type="entry name" value="Glyco_hydro_25"/>
    <property type="match status" value="1"/>
</dbReference>
<evidence type="ECO:0000313" key="5">
    <source>
        <dbReference type="EMBL" id="GAA2643622.1"/>
    </source>
</evidence>
<dbReference type="SUPFAM" id="SSF51445">
    <property type="entry name" value="(Trans)glycosidases"/>
    <property type="match status" value="1"/>
</dbReference>
<gene>
    <name evidence="5" type="ORF">GCM10009864_01420</name>
</gene>
<sequence>MPLRRSAPARRTVPLAAGSLVSLVTVLALPLTLPGTALATPEVAKTPAHPEQDWMGSTIAAHEGVEQAAVSEPRGAWPHKSVAGVDVSSHNGKVGWAKLRHLGVRFAYVKATEGTSYKNPYFTQQYRGAFNVGMIHGAYHFALPDHSSGAIQARYFAHHGGGWSRDGRTLPGALDMEYNPYGATCYDKSHGAMVSWIADFVRAYREETGRDAVIYTSTNWWKRCTGNSNRFGGSNPLWIPRYGSSVGSLPGGWRFHSIWQHTSSGHTVGDHNRFNGPLSRLKVLAYGAHDDDD</sequence>
<keyword evidence="2 4" id="KW-0378">Hydrolase</keyword>
<evidence type="ECO:0000256" key="2">
    <source>
        <dbReference type="ARBA" id="ARBA00022801"/>
    </source>
</evidence>
<dbReference type="PROSITE" id="PS51904">
    <property type="entry name" value="GLYCOSYL_HYDROL_F25_2"/>
    <property type="match status" value="1"/>
</dbReference>
<evidence type="ECO:0000256" key="3">
    <source>
        <dbReference type="ARBA" id="ARBA00023295"/>
    </source>
</evidence>
<proteinExistence type="inferred from homology"/>
<accession>A0ABP6DHJ2</accession>
<dbReference type="PROSITE" id="PS00953">
    <property type="entry name" value="GLYCOSYL_HYDROL_F25_1"/>
    <property type="match status" value="1"/>
</dbReference>
<dbReference type="RefSeq" id="WP_344572840.1">
    <property type="nucleotide sequence ID" value="NZ_BAAARK010000001.1"/>
</dbReference>
<dbReference type="EC" id="3.2.1.17" evidence="4"/>
<evidence type="ECO:0000313" key="6">
    <source>
        <dbReference type="Proteomes" id="UP001500994"/>
    </source>
</evidence>
<dbReference type="InterPro" id="IPR008270">
    <property type="entry name" value="Glyco_hydro_25_AS"/>
</dbReference>
<dbReference type="Gene3D" id="3.20.20.80">
    <property type="entry name" value="Glycosidases"/>
    <property type="match status" value="1"/>
</dbReference>
<dbReference type="PANTHER" id="PTHR34135">
    <property type="entry name" value="LYSOZYME"/>
    <property type="match status" value="1"/>
</dbReference>
<dbReference type="InterPro" id="IPR017853">
    <property type="entry name" value="GH"/>
</dbReference>
<comment type="catalytic activity">
    <reaction evidence="4">
        <text>Hydrolysis of (1-&gt;4)-beta-linkages between N-acetylmuramic acid and N-acetyl-D-glucosamine residues in a peptidoglycan and between N-acetyl-D-glucosamine residues in chitodextrins.</text>
        <dbReference type="EC" id="3.2.1.17"/>
    </reaction>
</comment>
<comment type="similarity">
    <text evidence="1 4">Belongs to the glycosyl hydrolase 25 family.</text>
</comment>
<dbReference type="InterPro" id="IPR018077">
    <property type="entry name" value="Glyco_hydro_fam25_subgr"/>
</dbReference>
<keyword evidence="6" id="KW-1185">Reference proteome</keyword>
<dbReference type="CDD" id="cd06412">
    <property type="entry name" value="GH25_CH-type"/>
    <property type="match status" value="1"/>
</dbReference>
<evidence type="ECO:0000256" key="1">
    <source>
        <dbReference type="ARBA" id="ARBA00010646"/>
    </source>
</evidence>
<dbReference type="SMART" id="SM00641">
    <property type="entry name" value="Glyco_25"/>
    <property type="match status" value="1"/>
</dbReference>
<evidence type="ECO:0000256" key="4">
    <source>
        <dbReference type="RuleBase" id="RU361176"/>
    </source>
</evidence>
<reference evidence="6" key="1">
    <citation type="journal article" date="2019" name="Int. J. Syst. Evol. Microbiol.">
        <title>The Global Catalogue of Microorganisms (GCM) 10K type strain sequencing project: providing services to taxonomists for standard genome sequencing and annotation.</title>
        <authorList>
            <consortium name="The Broad Institute Genomics Platform"/>
            <consortium name="The Broad Institute Genome Sequencing Center for Infectious Disease"/>
            <person name="Wu L."/>
            <person name="Ma J."/>
        </authorList>
    </citation>
    <scope>NUCLEOTIDE SEQUENCE [LARGE SCALE GENOMIC DNA]</scope>
    <source>
        <strain evidence="6">JCM 16374</strain>
    </source>
</reference>
<keyword evidence="3 4" id="KW-0326">Glycosidase</keyword>
<dbReference type="PANTHER" id="PTHR34135:SF2">
    <property type="entry name" value="LYSOZYME"/>
    <property type="match status" value="1"/>
</dbReference>
<protein>
    <recommendedName>
        <fullName evidence="4">Lysozyme</fullName>
        <ecNumber evidence="4">3.2.1.17</ecNumber>
    </recommendedName>
</protein>